<organism evidence="2 3">
    <name type="scientific">Haloechinothrix aidingensis</name>
    <dbReference type="NCBI Taxonomy" id="2752311"/>
    <lineage>
        <taxon>Bacteria</taxon>
        <taxon>Bacillati</taxon>
        <taxon>Actinomycetota</taxon>
        <taxon>Actinomycetes</taxon>
        <taxon>Pseudonocardiales</taxon>
        <taxon>Pseudonocardiaceae</taxon>
        <taxon>Haloechinothrix</taxon>
    </lineage>
</organism>
<sequence>MDSAEFRRELDRRLDIIEDPDFHDPARADLPGRELAWLAAASLVLIIAMLAWGYPW</sequence>
<comment type="caution">
    <text evidence="2">The sequence shown here is derived from an EMBL/GenBank/DDBJ whole genome shotgun (WGS) entry which is preliminary data.</text>
</comment>
<feature type="transmembrane region" description="Helical" evidence="1">
    <location>
        <begin position="35"/>
        <end position="54"/>
    </location>
</feature>
<accession>A0A838ABG1</accession>
<evidence type="ECO:0000256" key="1">
    <source>
        <dbReference type="SAM" id="Phobius"/>
    </source>
</evidence>
<dbReference type="EMBL" id="JACCKD010000004">
    <property type="protein sequence ID" value="MBA0126579.1"/>
    <property type="molecule type" value="Genomic_DNA"/>
</dbReference>
<evidence type="ECO:0000313" key="2">
    <source>
        <dbReference type="EMBL" id="MBA0126579.1"/>
    </source>
</evidence>
<keyword evidence="1" id="KW-0472">Membrane</keyword>
<dbReference type="AlphaFoldDB" id="A0A838ABG1"/>
<reference evidence="2 3" key="1">
    <citation type="submission" date="2020-07" db="EMBL/GenBank/DDBJ databases">
        <title>Genome of Haloechinothrix sp.</title>
        <authorList>
            <person name="Tang S.-K."/>
            <person name="Yang L."/>
            <person name="Zhu W.-Y."/>
        </authorList>
    </citation>
    <scope>NUCLEOTIDE SEQUENCE [LARGE SCALE GENOMIC DNA]</scope>
    <source>
        <strain evidence="2 3">YIM 98757</strain>
    </source>
</reference>
<dbReference type="Proteomes" id="UP000582974">
    <property type="component" value="Unassembled WGS sequence"/>
</dbReference>
<gene>
    <name evidence="2" type="ORF">H0B56_13590</name>
</gene>
<name>A0A838ABG1_9PSEU</name>
<proteinExistence type="predicted"/>
<keyword evidence="1" id="KW-0812">Transmembrane</keyword>
<dbReference type="RefSeq" id="WP_180893388.1">
    <property type="nucleotide sequence ID" value="NZ_JACCKD010000004.1"/>
</dbReference>
<keyword evidence="1" id="KW-1133">Transmembrane helix</keyword>
<keyword evidence="3" id="KW-1185">Reference proteome</keyword>
<protein>
    <submittedName>
        <fullName evidence="2">Uncharacterized protein</fullName>
    </submittedName>
</protein>
<evidence type="ECO:0000313" key="3">
    <source>
        <dbReference type="Proteomes" id="UP000582974"/>
    </source>
</evidence>